<name>A0A5X3P7U4_SALET</name>
<dbReference type="EMBL" id="AAHRRA010000036">
    <property type="protein sequence ID" value="EBZ6054156.1"/>
    <property type="molecule type" value="Genomic_DNA"/>
</dbReference>
<sequence>MFRLFALICMLFFPPSVGLYAKQTSTTVNFSVKFGEHTCNIASSGGNSLNFGDVNISTLTTTNGPEIESELILSCRLDATTPELSGSNALSALRTANLRFTSPVGTPGSGGDFLDGGHNVAILPFFNNTRMQLNTDYNLKSFSASEYKMRFQLVKKSSSGTVSTGTVSVVLNAELTYT</sequence>
<comment type="caution">
    <text evidence="2">The sequence shown here is derived from an EMBL/GenBank/DDBJ whole genome shotgun (WGS) entry which is preliminary data.</text>
</comment>
<accession>A0A5X3P7U4</accession>
<evidence type="ECO:0000256" key="1">
    <source>
        <dbReference type="SAM" id="SignalP"/>
    </source>
</evidence>
<gene>
    <name evidence="2" type="ORF">D2118_22560</name>
</gene>
<dbReference type="RefSeq" id="WP_058109110.1">
    <property type="nucleotide sequence ID" value="NZ_QDTN01000230.1"/>
</dbReference>
<dbReference type="GO" id="GO:0007155">
    <property type="term" value="P:cell adhesion"/>
    <property type="evidence" value="ECO:0007669"/>
    <property type="project" value="InterPro"/>
</dbReference>
<feature type="chain" id="PRO_5025043122" evidence="1">
    <location>
        <begin position="22"/>
        <end position="178"/>
    </location>
</feature>
<dbReference type="GO" id="GO:0009289">
    <property type="term" value="C:pilus"/>
    <property type="evidence" value="ECO:0007669"/>
    <property type="project" value="InterPro"/>
</dbReference>
<dbReference type="InterPro" id="IPR036937">
    <property type="entry name" value="Adhesion_dom_fimbrial_sf"/>
</dbReference>
<dbReference type="SUPFAM" id="SSF49401">
    <property type="entry name" value="Bacterial adhesins"/>
    <property type="match status" value="1"/>
</dbReference>
<dbReference type="Gene3D" id="2.60.40.1090">
    <property type="entry name" value="Fimbrial-type adhesion domain"/>
    <property type="match status" value="1"/>
</dbReference>
<organism evidence="2">
    <name type="scientific">Salmonella enterica subsp. enterica serovar Weslaco</name>
    <dbReference type="NCBI Taxonomy" id="1243597"/>
    <lineage>
        <taxon>Bacteria</taxon>
        <taxon>Pseudomonadati</taxon>
        <taxon>Pseudomonadota</taxon>
        <taxon>Gammaproteobacteria</taxon>
        <taxon>Enterobacterales</taxon>
        <taxon>Enterobacteriaceae</taxon>
        <taxon>Salmonella</taxon>
    </lineage>
</organism>
<dbReference type="InterPro" id="IPR008966">
    <property type="entry name" value="Adhesion_dom_sf"/>
</dbReference>
<keyword evidence="1" id="KW-0732">Signal</keyword>
<protein>
    <submittedName>
        <fullName evidence="2">Fimbrial protein</fullName>
    </submittedName>
</protein>
<reference evidence="2" key="1">
    <citation type="submission" date="2018-10" db="EMBL/GenBank/DDBJ databases">
        <authorList>
            <consortium name="GenomeTrakr network: Whole genome sequencing for foodborne pathogen traceback"/>
        </authorList>
    </citation>
    <scope>NUCLEOTIDE SEQUENCE</scope>
    <source>
        <strain evidence="2">FDA00013435</strain>
    </source>
</reference>
<feature type="signal peptide" evidence="1">
    <location>
        <begin position="1"/>
        <end position="21"/>
    </location>
</feature>
<proteinExistence type="predicted"/>
<dbReference type="AlphaFoldDB" id="A0A5X3P7U4"/>
<evidence type="ECO:0000313" key="2">
    <source>
        <dbReference type="EMBL" id="EBZ6054156.1"/>
    </source>
</evidence>